<dbReference type="EMBL" id="CP083975">
    <property type="protein sequence ID" value="UZF48348.1"/>
    <property type="molecule type" value="Genomic_DNA"/>
</dbReference>
<evidence type="ECO:0000313" key="7">
    <source>
        <dbReference type="Proteomes" id="UP001162740"/>
    </source>
</evidence>
<evidence type="ECO:0000256" key="1">
    <source>
        <dbReference type="ARBA" id="ARBA00006432"/>
    </source>
</evidence>
<evidence type="ECO:0000256" key="3">
    <source>
        <dbReference type="SAM" id="MobiDB-lite"/>
    </source>
</evidence>
<feature type="domain" description="AMP-dependent synthetase/ligase" evidence="4">
    <location>
        <begin position="19"/>
        <end position="381"/>
    </location>
</feature>
<dbReference type="AlphaFoldDB" id="A0AA46X1F6"/>
<evidence type="ECO:0000259" key="5">
    <source>
        <dbReference type="Pfam" id="PF13193"/>
    </source>
</evidence>
<dbReference type="PANTHER" id="PTHR43201:SF5">
    <property type="entry name" value="MEDIUM-CHAIN ACYL-COA LIGASE ACSF2, MITOCHONDRIAL"/>
    <property type="match status" value="1"/>
</dbReference>
<protein>
    <submittedName>
        <fullName evidence="6">AMP-binding protein</fullName>
    </submittedName>
</protein>
<evidence type="ECO:0000313" key="6">
    <source>
        <dbReference type="EMBL" id="UZF48348.1"/>
    </source>
</evidence>
<comment type="similarity">
    <text evidence="1">Belongs to the ATP-dependent AMP-binding enzyme family.</text>
</comment>
<dbReference type="PANTHER" id="PTHR43201">
    <property type="entry name" value="ACYL-COA SYNTHETASE"/>
    <property type="match status" value="1"/>
</dbReference>
<feature type="region of interest" description="Disordered" evidence="3">
    <location>
        <begin position="774"/>
        <end position="799"/>
    </location>
</feature>
<evidence type="ECO:0000256" key="2">
    <source>
        <dbReference type="ARBA" id="ARBA00022598"/>
    </source>
</evidence>
<evidence type="ECO:0000259" key="4">
    <source>
        <dbReference type="Pfam" id="PF00501"/>
    </source>
</evidence>
<organism evidence="6 7">
    <name type="scientific">Rhodococcus rhodochrous</name>
    <dbReference type="NCBI Taxonomy" id="1829"/>
    <lineage>
        <taxon>Bacteria</taxon>
        <taxon>Bacillati</taxon>
        <taxon>Actinomycetota</taxon>
        <taxon>Actinomycetes</taxon>
        <taxon>Mycobacteriales</taxon>
        <taxon>Nocardiaceae</taxon>
        <taxon>Rhodococcus</taxon>
    </lineage>
</organism>
<reference evidence="6 7" key="1">
    <citation type="journal article" date="2021" name="Front. Microbiol.">
        <title>Bacterial Transformation of Aromatic Monomers in Softwood Black Liquor.</title>
        <authorList>
            <person name="Navas L.E."/>
            <person name="Dexter G."/>
            <person name="Liu J."/>
            <person name="Levy-Booth D."/>
            <person name="Cho M."/>
            <person name="Jang S.K."/>
            <person name="Mansfield S.D."/>
            <person name="Renneckar S."/>
            <person name="Mohn W.W."/>
            <person name="Eltis L.D."/>
        </authorList>
    </citation>
    <scope>NUCLEOTIDE SEQUENCE [LARGE SCALE GENOMIC DNA]</scope>
    <source>
        <strain evidence="6 7">GD02</strain>
    </source>
</reference>
<dbReference type="Pfam" id="PF00501">
    <property type="entry name" value="AMP-binding"/>
    <property type="match status" value="1"/>
</dbReference>
<dbReference type="RefSeq" id="WP_085470615.1">
    <property type="nucleotide sequence ID" value="NZ_CP083975.1"/>
</dbReference>
<dbReference type="PROSITE" id="PS00455">
    <property type="entry name" value="AMP_BINDING"/>
    <property type="match status" value="1"/>
</dbReference>
<dbReference type="InterPro" id="IPR042099">
    <property type="entry name" value="ANL_N_sf"/>
</dbReference>
<dbReference type="CDD" id="cd06558">
    <property type="entry name" value="crotonase-like"/>
    <property type="match status" value="1"/>
</dbReference>
<feature type="domain" description="AMP-binding enzyme C-terminal" evidence="5">
    <location>
        <begin position="432"/>
        <end position="509"/>
    </location>
</feature>
<dbReference type="SUPFAM" id="SSF52096">
    <property type="entry name" value="ClpP/crotonase"/>
    <property type="match status" value="1"/>
</dbReference>
<dbReference type="GO" id="GO:0031956">
    <property type="term" value="F:medium-chain fatty acid-CoA ligase activity"/>
    <property type="evidence" value="ECO:0007669"/>
    <property type="project" value="TreeGrafter"/>
</dbReference>
<dbReference type="Pfam" id="PF00378">
    <property type="entry name" value="ECH_1"/>
    <property type="match status" value="1"/>
</dbReference>
<dbReference type="Proteomes" id="UP001162740">
    <property type="component" value="Plasmid pGD02.2.1"/>
</dbReference>
<accession>A0AA46X1F6</accession>
<sequence>MTTSTSTRLRTDTIWELVEARAESTPDAEFAVDEHRRSFTFAEFRDLAEGIAAALYERGVCAGDVVSWQLPTTVESMALAVALTRLGAVQNPLVMMLRDKEVKFITDQLETSLLIVRSEFRGFDHAGMAARLAAARPGMEVLVVDASMPVGAPAILPQRASMSSETRFGPDISWILYTSGTTSAPKGVKHTDRTLLAAAATFTDNVQTTPQDRCAALIPVGHVGGLGHLLHALEMGHTLLVGATFVPEETTDFLIEQGVTLVGSGLPFTNEYLRISRERGVAPLFPKARAVLMGGSGRPRTLHEDAKSRLGGVGIISGYGMTECPYATWGRPDNTDLQHAEFEGVPGSGGEIRVVDADGRHLPAGEVGEIRLRAAQMFKGYVDSSLDADAFDDEGFFRTGDLGFLDADGCVSVTGRIKDIIVRKMENVSAREVEEILIGDPTIADVTVIGLPDPVSGERVCAVVVPADPDAPPTLESIREYLRTTELNVRKFPEQVEILDTIPRNPLGKIAKHELRKQFVDLDGQVAPDNSDAPGTTSAAEVVEFETIEFEVADHIATITLNRPGRLNCFNETMAQDMAAAWARVRDDDDIHVAVLRANGERAFCTGVDLSEGAWWAHLNRWNQEDPGIDLGPKQHRVWKPVVCAVNGMAAGGAMYFINESDIVICSEDATFFDPHANGGIVSALEPIGMLARGIPVGEVLRWALLGSDERMTAETALRAGIVTEVTPTAELRERAHQLATEIAGRRPEAIQGTVRAIWEALDMNPTTALRNGLSYTQIGNQGDGRSDSRKNKRTPRFR</sequence>
<dbReference type="InterPro" id="IPR020845">
    <property type="entry name" value="AMP-binding_CS"/>
</dbReference>
<dbReference type="Gene3D" id="3.30.300.30">
    <property type="match status" value="1"/>
</dbReference>
<keyword evidence="6" id="KW-0614">Plasmid</keyword>
<gene>
    <name evidence="6" type="ORF">KUM34_025755</name>
</gene>
<keyword evidence="2" id="KW-0436">Ligase</keyword>
<dbReference type="Gene3D" id="3.40.50.12780">
    <property type="entry name" value="N-terminal domain of ligase-like"/>
    <property type="match status" value="1"/>
</dbReference>
<dbReference type="InterPro" id="IPR000873">
    <property type="entry name" value="AMP-dep_synth/lig_dom"/>
</dbReference>
<dbReference type="Pfam" id="PF13193">
    <property type="entry name" value="AMP-binding_C"/>
    <property type="match status" value="1"/>
</dbReference>
<proteinExistence type="inferred from homology"/>
<dbReference type="GO" id="GO:0006631">
    <property type="term" value="P:fatty acid metabolic process"/>
    <property type="evidence" value="ECO:0007669"/>
    <property type="project" value="TreeGrafter"/>
</dbReference>
<dbReference type="SUPFAM" id="SSF56801">
    <property type="entry name" value="Acetyl-CoA synthetase-like"/>
    <property type="match status" value="1"/>
</dbReference>
<geneLocation type="plasmid" evidence="6 7">
    <name>pGD02.2.1</name>
</geneLocation>
<dbReference type="Gene3D" id="3.90.226.10">
    <property type="entry name" value="2-enoyl-CoA Hydratase, Chain A, domain 1"/>
    <property type="match status" value="1"/>
</dbReference>
<dbReference type="InterPro" id="IPR045851">
    <property type="entry name" value="AMP-bd_C_sf"/>
</dbReference>
<dbReference type="InterPro" id="IPR029045">
    <property type="entry name" value="ClpP/crotonase-like_dom_sf"/>
</dbReference>
<dbReference type="InterPro" id="IPR025110">
    <property type="entry name" value="AMP-bd_C"/>
</dbReference>
<name>A0AA46X1F6_RHORH</name>
<dbReference type="InterPro" id="IPR001753">
    <property type="entry name" value="Enoyl-CoA_hydra/iso"/>
</dbReference>